<comment type="activity regulation">
    <text evidence="8">Uridylyltransferase (UTase) activity is inhibited by glutamine, while glutamine activates uridylyl-removing (UR) activity.</text>
</comment>
<keyword evidence="5 8" id="KW-0460">Magnesium</keyword>
<dbReference type="SMART" id="SM00471">
    <property type="entry name" value="HDc"/>
    <property type="match status" value="1"/>
</dbReference>
<dbReference type="AlphaFoldDB" id="A0A395JMX8"/>
<dbReference type="GO" id="GO:0008081">
    <property type="term" value="F:phosphoric diester hydrolase activity"/>
    <property type="evidence" value="ECO:0007669"/>
    <property type="project" value="UniProtKB-UniRule"/>
</dbReference>
<evidence type="ECO:0000256" key="2">
    <source>
        <dbReference type="ARBA" id="ARBA00022695"/>
    </source>
</evidence>
<protein>
    <recommendedName>
        <fullName evidence="8">Bifunctional uridylyltransferase/uridylyl-removing enzyme</fullName>
        <shortName evidence="8">UTase/UR</shortName>
    </recommendedName>
    <alternativeName>
        <fullName evidence="8">Bifunctional [protein-PII] modification enzyme</fullName>
    </alternativeName>
    <alternativeName>
        <fullName evidence="8">Bifunctional nitrogen sensor protein</fullName>
    </alternativeName>
    <domain>
        <recommendedName>
            <fullName evidence="8">[Protein-PII] uridylyltransferase</fullName>
            <shortName evidence="8">PII uridylyltransferase</shortName>
            <shortName evidence="8">UTase</shortName>
            <ecNumber evidence="8">2.7.7.59</ecNumber>
        </recommendedName>
    </domain>
    <domain>
        <recommendedName>
            <fullName evidence="8">[Protein-PII]-UMP uridylyl-removing enzyme</fullName>
            <shortName evidence="8">UR</shortName>
            <ecNumber evidence="8">3.1.4.-</ecNumber>
        </recommendedName>
    </domain>
</protein>
<feature type="region of interest" description="Uridylyltransferase" evidence="8">
    <location>
        <begin position="1"/>
        <end position="345"/>
    </location>
</feature>
<evidence type="ECO:0000259" key="9">
    <source>
        <dbReference type="PROSITE" id="PS51671"/>
    </source>
</evidence>
<dbReference type="FunCoup" id="A0A395JMX8">
    <property type="interactions" value="219"/>
</dbReference>
<dbReference type="OrthoDB" id="9758038at2"/>
<dbReference type="InterPro" id="IPR002912">
    <property type="entry name" value="ACT_dom"/>
</dbReference>
<dbReference type="EC" id="3.1.4.-" evidence="8"/>
<comment type="function">
    <text evidence="8">Modifies, by uridylylation and deuridylylation, the PII regulatory proteins (GlnB and homologs), in response to the nitrogen status of the cell that GlnD senses through the glutamine level. Under low glutamine levels, catalyzes the conversion of the PII proteins and UTP to PII-UMP and PPi, while under higher glutamine levels, GlnD hydrolyzes PII-UMP to PII and UMP (deuridylylation). Thus, controls uridylylation state and activity of the PII proteins, and plays an important role in the regulation of nitrogen metabolism.</text>
</comment>
<keyword evidence="3" id="KW-0677">Repeat</keyword>
<comment type="caution">
    <text evidence="8">Lacks conserved residue(s) required for the propagation of feature annotation.</text>
</comment>
<feature type="domain" description="ACT" evidence="9">
    <location>
        <begin position="816"/>
        <end position="892"/>
    </location>
</feature>
<dbReference type="EMBL" id="QNRT01000002">
    <property type="protein sequence ID" value="RBP50954.1"/>
    <property type="molecule type" value="Genomic_DNA"/>
</dbReference>
<dbReference type="GO" id="GO:0008893">
    <property type="term" value="F:guanosine-3',5'-bis(diphosphate) 3'-diphosphatase activity"/>
    <property type="evidence" value="ECO:0007669"/>
    <property type="project" value="UniProtKB-EC"/>
</dbReference>
<dbReference type="InterPro" id="IPR006674">
    <property type="entry name" value="HD_domain"/>
</dbReference>
<feature type="domain" description="ACT" evidence="9">
    <location>
        <begin position="708"/>
        <end position="784"/>
    </location>
</feature>
<evidence type="ECO:0000256" key="8">
    <source>
        <dbReference type="HAMAP-Rule" id="MF_00277"/>
    </source>
</evidence>
<evidence type="ECO:0000313" key="11">
    <source>
        <dbReference type="EMBL" id="RBP50954.1"/>
    </source>
</evidence>
<dbReference type="RefSeq" id="WP_113953762.1">
    <property type="nucleotide sequence ID" value="NZ_QNRT01000002.1"/>
</dbReference>
<dbReference type="InterPro" id="IPR045865">
    <property type="entry name" value="ACT-like_dom_sf"/>
</dbReference>
<name>A0A395JMX8_9GAMM</name>
<keyword evidence="2 8" id="KW-0548">Nucleotidyltransferase</keyword>
<evidence type="ECO:0000256" key="6">
    <source>
        <dbReference type="ARBA" id="ARBA00023268"/>
    </source>
</evidence>
<dbReference type="Pfam" id="PF01966">
    <property type="entry name" value="HD"/>
    <property type="match status" value="1"/>
</dbReference>
<dbReference type="Pfam" id="PF08335">
    <property type="entry name" value="GlnD_UR_UTase"/>
    <property type="match status" value="1"/>
</dbReference>
<comment type="catalytic activity">
    <reaction evidence="7">
        <text>guanosine 3',5'-bis(diphosphate) + H2O = GDP + diphosphate + H(+)</text>
        <dbReference type="Rhea" id="RHEA:14253"/>
        <dbReference type="ChEBI" id="CHEBI:15377"/>
        <dbReference type="ChEBI" id="CHEBI:15378"/>
        <dbReference type="ChEBI" id="CHEBI:33019"/>
        <dbReference type="ChEBI" id="CHEBI:58189"/>
        <dbReference type="ChEBI" id="CHEBI:77828"/>
        <dbReference type="EC" id="3.1.7.2"/>
    </reaction>
</comment>
<evidence type="ECO:0000259" key="10">
    <source>
        <dbReference type="PROSITE" id="PS51831"/>
    </source>
</evidence>
<dbReference type="InterPro" id="IPR043519">
    <property type="entry name" value="NT_sf"/>
</dbReference>
<dbReference type="InParanoid" id="A0A395JMX8"/>
<feature type="domain" description="HD" evidence="10">
    <location>
        <begin position="464"/>
        <end position="584"/>
    </location>
</feature>
<comment type="caution">
    <text evidence="11">The sequence shown here is derived from an EMBL/GenBank/DDBJ whole genome shotgun (WGS) entry which is preliminary data.</text>
</comment>
<sequence>MHFAKSKLFNRATFKHSIRDAETLPIAPFKAAIKKALAVLEEQQVQGASSADLVGHFTWMIDQLLILIWNHQKQSLDDRVHLELVAVGGYGRGELHPRSDVDLLVLLKKDQYDEAKEFVESFLRFLWDIGLDIGHSVRSIRDCVKEARSDVTVMTNLLEARHLAGDKALFELLDTKIRAPRMWAPDKFFIAKTQEQEQRHAQYQDTAYSLEPNLKESPGGLRDLQTILWIYNRRYGVRSFRDMAEQKLIDRDEYRILIRARNILWRMRSGLHLITQRHEDRLLFDTQRTLADDFGYLDTSTHLAVEQLMKRYYRTAKQVMYLNEVLLASYRVTHSKRISLAVGRNLNDNFLLKNKMIEQRSSKVFKRQPSAMLELFNLMQEHKITVIHPDTIRSIRANLDLINNQFRSDPDAHKRFLALFKHEGDGLTNALARMNAYGLLGAYLPSFGAIVGQMQHDLFHVYTVDGHTLKVIENLTRLRKYPDEFPMASELLADLYKPERLFLGALFHDIAKGRGGDHSELGESDAYEFCIQHGLSEYDARLVGWLVLKHLMMSHFSQRRDISDPDVIKEFADIVGDIEHLDNLYLLTLADIRGTSPKVWNAWKGQLLLELYNATRKALRQGVAKPHNVREHVEDDKRAALELITQQLGEKSVNEELIQTFWNTLPGDYFVRNEPYYIAWHASSLLLSSAIDIPLVTTRYSERLEANMFFVFAPETNKLLTQVTGAFDRMELNIIEARLQLSSNGFALYTFNATVPESDTARSSDYARFIEARLRKLIIEHSGEKFVARSHSSRALKHFPIEPRITFLFTSKSYTTMEVVAQDQPGLLHNVARVLQTHNLILLSARVATFGERAEDIFYIRHGDHSPVVDKNLLQQLESELSEALDKRTSAQKQA</sequence>
<dbReference type="SUPFAM" id="SSF81301">
    <property type="entry name" value="Nucleotidyltransferase"/>
    <property type="match status" value="1"/>
</dbReference>
<dbReference type="PIRSF" id="PIRSF006288">
    <property type="entry name" value="PII_uridyltransf"/>
    <property type="match status" value="1"/>
</dbReference>
<dbReference type="NCBIfam" id="TIGR01693">
    <property type="entry name" value="UTase_glnD"/>
    <property type="match status" value="1"/>
</dbReference>
<dbReference type="CDD" id="cd04899">
    <property type="entry name" value="ACT_ACR-UUR-like_2"/>
    <property type="match status" value="1"/>
</dbReference>
<keyword evidence="1 8" id="KW-0808">Transferase</keyword>
<dbReference type="InterPro" id="IPR003607">
    <property type="entry name" value="HD/PDEase_dom"/>
</dbReference>
<dbReference type="Proteomes" id="UP000253083">
    <property type="component" value="Unassembled WGS sequence"/>
</dbReference>
<dbReference type="PANTHER" id="PTHR47320:SF1">
    <property type="entry name" value="BIFUNCTIONAL URIDYLYLTRANSFERASE_URIDYLYL-REMOVING ENZYME"/>
    <property type="match status" value="1"/>
</dbReference>
<dbReference type="InterPro" id="IPR010043">
    <property type="entry name" value="UTase/UR"/>
</dbReference>
<evidence type="ECO:0000256" key="7">
    <source>
        <dbReference type="ARBA" id="ARBA00047968"/>
    </source>
</evidence>
<evidence type="ECO:0000256" key="5">
    <source>
        <dbReference type="ARBA" id="ARBA00022842"/>
    </source>
</evidence>
<dbReference type="PROSITE" id="PS51671">
    <property type="entry name" value="ACT"/>
    <property type="match status" value="2"/>
</dbReference>
<dbReference type="Pfam" id="PF01909">
    <property type="entry name" value="NTP_transf_2"/>
    <property type="match status" value="1"/>
</dbReference>
<comment type="catalytic activity">
    <reaction evidence="8">
        <text>[protein-PII]-L-tyrosine + UTP = [protein-PII]-uridylyl-L-tyrosine + diphosphate</text>
        <dbReference type="Rhea" id="RHEA:13673"/>
        <dbReference type="Rhea" id="RHEA-COMP:12147"/>
        <dbReference type="Rhea" id="RHEA-COMP:12148"/>
        <dbReference type="ChEBI" id="CHEBI:33019"/>
        <dbReference type="ChEBI" id="CHEBI:46398"/>
        <dbReference type="ChEBI" id="CHEBI:46858"/>
        <dbReference type="ChEBI" id="CHEBI:90602"/>
        <dbReference type="EC" id="2.7.7.59"/>
    </reaction>
</comment>
<evidence type="ECO:0000313" key="12">
    <source>
        <dbReference type="Proteomes" id="UP000253083"/>
    </source>
</evidence>
<gene>
    <name evidence="8" type="primary">glnD</name>
    <name evidence="11" type="ORF">DFR28_102371</name>
</gene>
<dbReference type="GO" id="GO:0008773">
    <property type="term" value="F:[protein-PII] uridylyltransferase activity"/>
    <property type="evidence" value="ECO:0007669"/>
    <property type="project" value="UniProtKB-UniRule"/>
</dbReference>
<dbReference type="EC" id="2.7.7.59" evidence="8"/>
<dbReference type="GO" id="GO:0006808">
    <property type="term" value="P:regulation of nitrogen utilization"/>
    <property type="evidence" value="ECO:0007669"/>
    <property type="project" value="UniProtKB-UniRule"/>
</dbReference>
<dbReference type="CDD" id="cd05401">
    <property type="entry name" value="NT_GlnE_GlnD_like"/>
    <property type="match status" value="1"/>
</dbReference>
<comment type="similarity">
    <text evidence="8">Belongs to the GlnD family.</text>
</comment>
<evidence type="ECO:0000256" key="4">
    <source>
        <dbReference type="ARBA" id="ARBA00022801"/>
    </source>
</evidence>
<dbReference type="SUPFAM" id="SSF81593">
    <property type="entry name" value="Nucleotidyltransferase substrate binding subunit/domain"/>
    <property type="match status" value="1"/>
</dbReference>
<keyword evidence="12" id="KW-1185">Reference proteome</keyword>
<dbReference type="SUPFAM" id="SSF55021">
    <property type="entry name" value="ACT-like"/>
    <property type="match status" value="1"/>
</dbReference>
<dbReference type="InterPro" id="IPR002934">
    <property type="entry name" value="Polymerase_NTP_transf_dom"/>
</dbReference>
<dbReference type="Gene3D" id="3.30.460.10">
    <property type="entry name" value="Beta Polymerase, domain 2"/>
    <property type="match status" value="1"/>
</dbReference>
<keyword evidence="4 8" id="KW-0378">Hydrolase</keyword>
<evidence type="ECO:0000256" key="3">
    <source>
        <dbReference type="ARBA" id="ARBA00022737"/>
    </source>
</evidence>
<comment type="catalytic activity">
    <reaction evidence="8">
        <text>[protein-PII]-uridylyl-L-tyrosine + H2O = [protein-PII]-L-tyrosine + UMP + H(+)</text>
        <dbReference type="Rhea" id="RHEA:48600"/>
        <dbReference type="Rhea" id="RHEA-COMP:12147"/>
        <dbReference type="Rhea" id="RHEA-COMP:12148"/>
        <dbReference type="ChEBI" id="CHEBI:15377"/>
        <dbReference type="ChEBI" id="CHEBI:15378"/>
        <dbReference type="ChEBI" id="CHEBI:46858"/>
        <dbReference type="ChEBI" id="CHEBI:57865"/>
        <dbReference type="ChEBI" id="CHEBI:90602"/>
    </reaction>
</comment>
<dbReference type="Gene3D" id="1.10.3210.10">
    <property type="entry name" value="Hypothetical protein af1432"/>
    <property type="match status" value="1"/>
</dbReference>
<dbReference type="SUPFAM" id="SSF109604">
    <property type="entry name" value="HD-domain/PDEase-like"/>
    <property type="match status" value="1"/>
</dbReference>
<keyword evidence="6 8" id="KW-0511">Multifunctional enzyme</keyword>
<dbReference type="PROSITE" id="PS51831">
    <property type="entry name" value="HD"/>
    <property type="match status" value="1"/>
</dbReference>
<comment type="cofactor">
    <cofactor evidence="8">
        <name>Mg(2+)</name>
        <dbReference type="ChEBI" id="CHEBI:18420"/>
    </cofactor>
</comment>
<dbReference type="InterPro" id="IPR013546">
    <property type="entry name" value="PII_UdlTrfase/GS_AdlTrfase"/>
</dbReference>
<evidence type="ECO:0000256" key="1">
    <source>
        <dbReference type="ARBA" id="ARBA00022679"/>
    </source>
</evidence>
<comment type="domain">
    <text evidence="8">Has four distinct domains: an N-terminal nucleotidyltransferase (NT) domain responsible for UTase activity, a central HD domain that encodes UR activity, and two C-terminal ACT domains that seem to have a role in glutamine sensing.</text>
</comment>
<dbReference type="CDD" id="cd00077">
    <property type="entry name" value="HDc"/>
    <property type="match status" value="1"/>
</dbReference>
<organism evidence="11 12">
    <name type="scientific">Arenicella xantha</name>
    <dbReference type="NCBI Taxonomy" id="644221"/>
    <lineage>
        <taxon>Bacteria</taxon>
        <taxon>Pseudomonadati</taxon>
        <taxon>Pseudomonadota</taxon>
        <taxon>Gammaproteobacteria</taxon>
        <taxon>Arenicellales</taxon>
        <taxon>Arenicellaceae</taxon>
        <taxon>Arenicella</taxon>
    </lineage>
</organism>
<dbReference type="PANTHER" id="PTHR47320">
    <property type="entry name" value="BIFUNCTIONAL URIDYLYLTRANSFERASE/URIDYLYL-REMOVING ENZYME"/>
    <property type="match status" value="1"/>
</dbReference>
<dbReference type="Gene3D" id="3.30.70.260">
    <property type="match status" value="1"/>
</dbReference>
<proteinExistence type="inferred from homology"/>
<dbReference type="HAMAP" id="MF_00277">
    <property type="entry name" value="PII_uridylyl_transf"/>
    <property type="match status" value="1"/>
</dbReference>
<reference evidence="11 12" key="1">
    <citation type="submission" date="2018-06" db="EMBL/GenBank/DDBJ databases">
        <title>Genomic Encyclopedia of Type Strains, Phase IV (KMG-IV): sequencing the most valuable type-strain genomes for metagenomic binning, comparative biology and taxonomic classification.</title>
        <authorList>
            <person name="Goeker M."/>
        </authorList>
    </citation>
    <scope>NUCLEOTIDE SEQUENCE [LARGE SCALE GENOMIC DNA]</scope>
    <source>
        <strain evidence="11 12">DSM 24032</strain>
    </source>
</reference>
<accession>A0A395JMX8</accession>